<sequence>MPQLTIQSAAPLANNPNGVSIPRLGFGVYQLYSKSCTDAVLAALDAGYRHIDSAQLYRNESEVGAAVQRAIAAGQLRREDVFLTNKIRNPVPGGPEMTYQSALESVHKLGGDGGYVDLFLVHIPGTKREAREEMWQALEKLYAEGKAKAIGVSNFRPQHIEEMKEYAQIWPPQVNQLELHPWCQQRELTQYCRDKGIALQAYSPLSCGEHLGDETLGRIAAKHGKSPAQVLIRYGLQKEWIPLPKSGNPDRIKQNSDVYDFALDDDDMTTLDGLDKGGKGALFPANVK</sequence>
<dbReference type="OMA" id="RLIKMEH"/>
<reference evidence="7" key="4">
    <citation type="submission" date="2023-11" db="EMBL/GenBank/DDBJ databases">
        <authorList>
            <person name="Beijen E."/>
            <person name="Ohm R.A."/>
        </authorList>
    </citation>
    <scope>NUCLEOTIDE SEQUENCE</scope>
    <source>
        <strain evidence="7">CBS 150709</strain>
    </source>
</reference>
<keyword evidence="2" id="KW-0560">Oxidoreductase</keyword>
<dbReference type="GO" id="GO:0016491">
    <property type="term" value="F:oxidoreductase activity"/>
    <property type="evidence" value="ECO:0007669"/>
    <property type="project" value="UniProtKB-KW"/>
</dbReference>
<evidence type="ECO:0000259" key="6">
    <source>
        <dbReference type="Pfam" id="PF00248"/>
    </source>
</evidence>
<dbReference type="PRINTS" id="PR00069">
    <property type="entry name" value="ALDKETRDTASE"/>
</dbReference>
<dbReference type="Proteomes" id="UP000245956">
    <property type="component" value="Unassembled WGS sequence"/>
</dbReference>
<dbReference type="PROSITE" id="PS00062">
    <property type="entry name" value="ALDOKETO_REDUCTASE_2"/>
    <property type="match status" value="1"/>
</dbReference>
<accession>A0A179HG61</accession>
<dbReference type="OrthoDB" id="416253at2759"/>
<feature type="active site" description="Proton donor" evidence="3">
    <location>
        <position position="57"/>
    </location>
</feature>
<organism evidence="9 11">
    <name type="scientific">Purpureocillium lilacinum</name>
    <name type="common">Paecilomyces lilacinus</name>
    <dbReference type="NCBI Taxonomy" id="33203"/>
    <lineage>
        <taxon>Eukaryota</taxon>
        <taxon>Fungi</taxon>
        <taxon>Dikarya</taxon>
        <taxon>Ascomycota</taxon>
        <taxon>Pezizomycotina</taxon>
        <taxon>Sordariomycetes</taxon>
        <taxon>Hypocreomycetidae</taxon>
        <taxon>Hypocreales</taxon>
        <taxon>Ophiocordycipitaceae</taxon>
        <taxon>Purpureocillium</taxon>
    </lineage>
</organism>
<dbReference type="Proteomes" id="UP001287286">
    <property type="component" value="Unassembled WGS sequence"/>
</dbReference>
<dbReference type="EMBL" id="LSBH01000002">
    <property type="protein sequence ID" value="OAQ84685.1"/>
    <property type="molecule type" value="Genomic_DNA"/>
</dbReference>
<dbReference type="KEGG" id="plj:28887765"/>
<dbReference type="Proteomes" id="UP000078340">
    <property type="component" value="Unassembled WGS sequence"/>
</dbReference>
<gene>
    <name evidence="10" type="ORF">PCL_08106</name>
    <name evidence="7" type="ORF">Purlil1_3113</name>
    <name evidence="8" type="ORF">VFPBJ_03453</name>
    <name evidence="9" type="ORF">VFPFJ_05636</name>
</gene>
<protein>
    <submittedName>
        <fullName evidence="10">Aldo-keto reductase</fullName>
    </submittedName>
    <submittedName>
        <fullName evidence="9">Aldo/keto reductase</fullName>
    </submittedName>
</protein>
<evidence type="ECO:0000256" key="1">
    <source>
        <dbReference type="ARBA" id="ARBA00007905"/>
    </source>
</evidence>
<reference evidence="10" key="1">
    <citation type="submission" date="2015-05" db="EMBL/GenBank/DDBJ databases">
        <authorList>
            <person name="Wang D.B."/>
            <person name="Wang M."/>
        </authorList>
    </citation>
    <scope>NUCLEOTIDE SEQUENCE</scope>
    <source>
        <strain evidence="10">36-1</strain>
    </source>
</reference>
<feature type="site" description="Lowers pKa of active site Tyr" evidence="5">
    <location>
        <position position="86"/>
    </location>
</feature>
<comment type="caution">
    <text evidence="9">The sequence shown here is derived from an EMBL/GenBank/DDBJ whole genome shotgun (WGS) entry which is preliminary data.</text>
</comment>
<evidence type="ECO:0000256" key="5">
    <source>
        <dbReference type="PIRSR" id="PIRSR000097-3"/>
    </source>
</evidence>
<dbReference type="InterPro" id="IPR020471">
    <property type="entry name" value="AKR"/>
</dbReference>
<evidence type="ECO:0000313" key="12">
    <source>
        <dbReference type="Proteomes" id="UP000245956"/>
    </source>
</evidence>
<dbReference type="GeneID" id="28887765"/>
<dbReference type="EMBL" id="JAWRVI010000008">
    <property type="protein sequence ID" value="KAK4092492.1"/>
    <property type="molecule type" value="Genomic_DNA"/>
</dbReference>
<dbReference type="PANTHER" id="PTHR43827:SF13">
    <property type="entry name" value="ALDO_KETO REDUCTASE FAMILY PROTEIN"/>
    <property type="match status" value="1"/>
</dbReference>
<reference evidence="9 11" key="3">
    <citation type="submission" date="2016-02" db="EMBL/GenBank/DDBJ databases">
        <title>Biosynthesis of antibiotic leucinostatins and their inhibition on Phytophthora in bio-control Purpureocillium lilacinum.</title>
        <authorList>
            <person name="Wang G."/>
            <person name="Liu Z."/>
            <person name="Lin R."/>
            <person name="Li E."/>
            <person name="Mao Z."/>
            <person name="Ling J."/>
            <person name="Yin W."/>
            <person name="Xie B."/>
        </authorList>
    </citation>
    <scope>NUCLEOTIDE SEQUENCE [LARGE SCALE GENOMIC DNA]</scope>
    <source>
        <strain evidence="8">PLBJ-1</strain>
        <strain evidence="9">PLFJ-1</strain>
    </source>
</reference>
<dbReference type="PANTHER" id="PTHR43827">
    <property type="entry name" value="2,5-DIKETO-D-GLUCONIC ACID REDUCTASE"/>
    <property type="match status" value="1"/>
</dbReference>
<evidence type="ECO:0000256" key="4">
    <source>
        <dbReference type="PIRSR" id="PIRSR000097-2"/>
    </source>
</evidence>
<dbReference type="CDD" id="cd19071">
    <property type="entry name" value="AKR_AKR1-5-like"/>
    <property type="match status" value="1"/>
</dbReference>
<reference evidence="7 13" key="5">
    <citation type="journal article" date="2024" name="Microbiol. Resour. Announc.">
        <title>Genome annotations for the ascomycete fungi Trichoderma harzianum, Trichoderma aggressivum, and Purpureocillium lilacinum.</title>
        <authorList>
            <person name="Beijen E.P.W."/>
            <person name="Ohm R.A."/>
        </authorList>
    </citation>
    <scope>NUCLEOTIDE SEQUENCE [LARGE SCALE GENOMIC DNA]</scope>
    <source>
        <strain evidence="7 13">CBS 150709</strain>
    </source>
</reference>
<reference evidence="10 12" key="2">
    <citation type="journal article" date="2016" name="Front. Microbiol.">
        <title>Genome and transcriptome sequences reveal the specific parasitism of the nematophagous Purpureocillium lilacinum 36-1.</title>
        <authorList>
            <person name="Xie J."/>
            <person name="Li S."/>
            <person name="Mo C."/>
            <person name="Xiao X."/>
            <person name="Peng D."/>
            <person name="Wang G."/>
            <person name="Xiao Y."/>
        </authorList>
    </citation>
    <scope>NUCLEOTIDE SEQUENCE [LARGE SCALE GENOMIC DNA]</scope>
    <source>
        <strain evidence="10 12">36-1</strain>
    </source>
</reference>
<comment type="similarity">
    <text evidence="1">Belongs to the aldo/keto reductase family.</text>
</comment>
<dbReference type="Gene3D" id="3.20.20.100">
    <property type="entry name" value="NADP-dependent oxidoreductase domain"/>
    <property type="match status" value="1"/>
</dbReference>
<dbReference type="InterPro" id="IPR023210">
    <property type="entry name" value="NADP_OxRdtase_dom"/>
</dbReference>
<evidence type="ECO:0000313" key="13">
    <source>
        <dbReference type="Proteomes" id="UP001287286"/>
    </source>
</evidence>
<proteinExistence type="inferred from homology"/>
<dbReference type="PROSITE" id="PS00798">
    <property type="entry name" value="ALDOKETO_REDUCTASE_1"/>
    <property type="match status" value="1"/>
</dbReference>
<dbReference type="InterPro" id="IPR036812">
    <property type="entry name" value="NAD(P)_OxRdtase_dom_sf"/>
</dbReference>
<dbReference type="PIRSF" id="PIRSF000097">
    <property type="entry name" value="AKR"/>
    <property type="match status" value="1"/>
</dbReference>
<dbReference type="RefSeq" id="XP_018177946.1">
    <property type="nucleotide sequence ID" value="XM_018322716.1"/>
</dbReference>
<name>A0A179HG61_PURLI</name>
<evidence type="ECO:0000256" key="2">
    <source>
        <dbReference type="ARBA" id="ARBA00023002"/>
    </source>
</evidence>
<dbReference type="FunFam" id="3.20.20.100:FF:000015">
    <property type="entry name" value="Oxidoreductase, aldo/keto reductase family"/>
    <property type="match status" value="1"/>
</dbReference>
<evidence type="ECO:0000256" key="3">
    <source>
        <dbReference type="PIRSR" id="PIRSR000097-1"/>
    </source>
</evidence>
<evidence type="ECO:0000313" key="11">
    <source>
        <dbReference type="Proteomes" id="UP000078340"/>
    </source>
</evidence>
<dbReference type="SUPFAM" id="SSF51430">
    <property type="entry name" value="NAD(P)-linked oxidoreductase"/>
    <property type="match status" value="1"/>
</dbReference>
<dbReference type="Pfam" id="PF00248">
    <property type="entry name" value="Aldo_ket_red"/>
    <property type="match status" value="1"/>
</dbReference>
<dbReference type="InterPro" id="IPR018170">
    <property type="entry name" value="Aldo/ket_reductase_CS"/>
</dbReference>
<evidence type="ECO:0000313" key="9">
    <source>
        <dbReference type="EMBL" id="OAQ89227.1"/>
    </source>
</evidence>
<keyword evidence="13" id="KW-1185">Reference proteome</keyword>
<feature type="binding site" evidence="4">
    <location>
        <position position="122"/>
    </location>
    <ligand>
        <name>substrate</name>
    </ligand>
</feature>
<dbReference type="Proteomes" id="UP000078240">
    <property type="component" value="Unassembled WGS sequence"/>
</dbReference>
<dbReference type="EMBL" id="LCWV01000003">
    <property type="protein sequence ID" value="PWI74792.1"/>
    <property type="molecule type" value="Genomic_DNA"/>
</dbReference>
<dbReference type="EMBL" id="LSBI01000005">
    <property type="protein sequence ID" value="OAQ89227.1"/>
    <property type="molecule type" value="Genomic_DNA"/>
</dbReference>
<evidence type="ECO:0000313" key="10">
    <source>
        <dbReference type="EMBL" id="PWI74792.1"/>
    </source>
</evidence>
<dbReference type="AlphaFoldDB" id="A0A179HG61"/>
<evidence type="ECO:0000313" key="8">
    <source>
        <dbReference type="EMBL" id="OAQ84685.1"/>
    </source>
</evidence>
<evidence type="ECO:0000313" key="7">
    <source>
        <dbReference type="EMBL" id="KAK4092492.1"/>
    </source>
</evidence>
<feature type="domain" description="NADP-dependent oxidoreductase" evidence="6">
    <location>
        <begin position="35"/>
        <end position="275"/>
    </location>
</feature>